<comment type="caution">
    <text evidence="1">The sequence shown here is derived from an EMBL/GenBank/DDBJ whole genome shotgun (WGS) entry which is preliminary data.</text>
</comment>
<reference evidence="2" key="1">
    <citation type="journal article" date="2019" name="Curr. Biol.">
        <title>Genome Sequence of Striga asiatica Provides Insight into the Evolution of Plant Parasitism.</title>
        <authorList>
            <person name="Yoshida S."/>
            <person name="Kim S."/>
            <person name="Wafula E.K."/>
            <person name="Tanskanen J."/>
            <person name="Kim Y.M."/>
            <person name="Honaas L."/>
            <person name="Yang Z."/>
            <person name="Spallek T."/>
            <person name="Conn C.E."/>
            <person name="Ichihashi Y."/>
            <person name="Cheong K."/>
            <person name="Cui S."/>
            <person name="Der J.P."/>
            <person name="Gundlach H."/>
            <person name="Jiao Y."/>
            <person name="Hori C."/>
            <person name="Ishida J.K."/>
            <person name="Kasahara H."/>
            <person name="Kiba T."/>
            <person name="Kim M.S."/>
            <person name="Koo N."/>
            <person name="Laohavisit A."/>
            <person name="Lee Y.H."/>
            <person name="Lumba S."/>
            <person name="McCourt P."/>
            <person name="Mortimer J.C."/>
            <person name="Mutuku J.M."/>
            <person name="Nomura T."/>
            <person name="Sasaki-Sekimoto Y."/>
            <person name="Seto Y."/>
            <person name="Wang Y."/>
            <person name="Wakatake T."/>
            <person name="Sakakibara H."/>
            <person name="Demura T."/>
            <person name="Yamaguchi S."/>
            <person name="Yoneyama K."/>
            <person name="Manabe R.I."/>
            <person name="Nelson D.C."/>
            <person name="Schulman A.H."/>
            <person name="Timko M.P."/>
            <person name="dePamphilis C.W."/>
            <person name="Choi D."/>
            <person name="Shirasu K."/>
        </authorList>
    </citation>
    <scope>NUCLEOTIDE SEQUENCE [LARGE SCALE GENOMIC DNA]</scope>
    <source>
        <strain evidence="2">cv. UVA1</strain>
    </source>
</reference>
<sequence>MHIGLSSDMGVGPRYNVLKDRIQSGGLVCLWSNYNSLRMKLNNMLGMTGGGCFPAAKPHVHLPLLFSGGLVGDEPKIEVQMLVVKRMLVPGNLQLDLQAIGDPWSEEIIAEKPTTIYGKK</sequence>
<name>A0A5A7P071_STRAF</name>
<dbReference type="EMBL" id="BKCP01000558">
    <property type="protein sequence ID" value="GER25944.1"/>
    <property type="molecule type" value="Genomic_DNA"/>
</dbReference>
<evidence type="ECO:0000313" key="2">
    <source>
        <dbReference type="Proteomes" id="UP000325081"/>
    </source>
</evidence>
<evidence type="ECO:0000313" key="1">
    <source>
        <dbReference type="EMBL" id="GER25944.1"/>
    </source>
</evidence>
<accession>A0A5A7P071</accession>
<gene>
    <name evidence="1" type="ORF">STAS_01547</name>
</gene>
<proteinExistence type="predicted"/>
<organism evidence="1 2">
    <name type="scientific">Striga asiatica</name>
    <name type="common">Asiatic witchweed</name>
    <name type="synonym">Buchnera asiatica</name>
    <dbReference type="NCBI Taxonomy" id="4170"/>
    <lineage>
        <taxon>Eukaryota</taxon>
        <taxon>Viridiplantae</taxon>
        <taxon>Streptophyta</taxon>
        <taxon>Embryophyta</taxon>
        <taxon>Tracheophyta</taxon>
        <taxon>Spermatophyta</taxon>
        <taxon>Magnoliopsida</taxon>
        <taxon>eudicotyledons</taxon>
        <taxon>Gunneridae</taxon>
        <taxon>Pentapetalae</taxon>
        <taxon>asterids</taxon>
        <taxon>lamiids</taxon>
        <taxon>Lamiales</taxon>
        <taxon>Orobanchaceae</taxon>
        <taxon>Buchnereae</taxon>
        <taxon>Striga</taxon>
    </lineage>
</organism>
<dbReference type="Proteomes" id="UP000325081">
    <property type="component" value="Unassembled WGS sequence"/>
</dbReference>
<protein>
    <submittedName>
        <fullName evidence="1">Methylenetetrahydrofolate reductase 1</fullName>
    </submittedName>
</protein>
<keyword evidence="2" id="KW-1185">Reference proteome</keyword>
<dbReference type="AlphaFoldDB" id="A0A5A7P071"/>